<gene>
    <name evidence="4" type="ORF">EC501_01980</name>
</gene>
<feature type="transmembrane region" description="Helical" evidence="3">
    <location>
        <begin position="282"/>
        <end position="300"/>
    </location>
</feature>
<feature type="transmembrane region" description="Helical" evidence="3">
    <location>
        <begin position="361"/>
        <end position="380"/>
    </location>
</feature>
<evidence type="ECO:0008006" key="6">
    <source>
        <dbReference type="Google" id="ProtNLM"/>
    </source>
</evidence>
<feature type="transmembrane region" description="Helical" evidence="3">
    <location>
        <begin position="503"/>
        <end position="520"/>
    </location>
</feature>
<dbReference type="AlphaFoldDB" id="A0A3M8HG33"/>
<feature type="transmembrane region" description="Helical" evidence="3">
    <location>
        <begin position="312"/>
        <end position="331"/>
    </location>
</feature>
<dbReference type="PANTHER" id="PTHR38434:SF1">
    <property type="entry name" value="BLL2549 PROTEIN"/>
    <property type="match status" value="1"/>
</dbReference>
<evidence type="ECO:0000313" key="4">
    <source>
        <dbReference type="EMBL" id="RND01402.1"/>
    </source>
</evidence>
<dbReference type="OrthoDB" id="1805246at2"/>
<feature type="transmembrane region" description="Helical" evidence="3">
    <location>
        <begin position="412"/>
        <end position="428"/>
    </location>
</feature>
<keyword evidence="3" id="KW-0812">Transmembrane</keyword>
<feature type="transmembrane region" description="Helical" evidence="3">
    <location>
        <begin position="681"/>
        <end position="702"/>
    </location>
</feature>
<dbReference type="Proteomes" id="UP000279909">
    <property type="component" value="Unassembled WGS sequence"/>
</dbReference>
<protein>
    <recommendedName>
        <fullName evidence="6">DUF2339 domain-containing protein</fullName>
    </recommendedName>
</protein>
<feature type="region of interest" description="Disordered" evidence="2">
    <location>
        <begin position="57"/>
        <end position="81"/>
    </location>
</feature>
<sequence>MQNDTEKRIDYLEKEVRELRLELNQLKSATTGFEQPLPIKVKKTVEKVPMELQKAKVNPVNSTEKTRPKIQTVPPSKKQALPPKKQKSFEEIIVWSLPKIFMIILVLGVLWGLKLISDFGLLSTEVKLVLAYGLSIALFVIAYRMDKMKRDTSQVLTVVLYGGTFCIGILTTAAGAIIYEVLGLYFALLIAFVYIAYGVAICYVKKNEVLSIFVMFTSLLLPYLLEYMDFNGPWILLYVLIIFIAMQFILIKHVQKIALYITYGFSILAVIIIWLLNQEHHWFYLSSVIILNGLLLYVWWHQNKVRGEYIAFHEGLLFSLSGLTVAIVNFITNEPELALFFLTIIYIQFAYQAYRNKIKQLVDVIGTLSILTVFNMLLALDLSNTIDIVLFPFSAFLSIMLAIRIGATIMKITYSILMTITVFNHLLLSDVKPFWTIEHANYLFILVYLIVIFLYVQKQRAVKVNDNSKATISFSGDLLPIIITSFFFFYVNQFDYSYISNDYPYATFILIAVATFGSIFMPKRLTGRALKYVLIFAFTISTINLLPSHYVFGLEILLNIFARFIYICFIIWFMVDILMKGTLYETWIRKVKIDLDGLHTVCILAGMMLLYGLLNQLQFDQLLNPIFVIASKTILLFIVSSISLWISTTYHYKKVKVMGYALIVIAIFKLVFFDLSSLNLFIRAILFISIGGLGLFLSNKLLSKNGKVEEK</sequence>
<feature type="transmembrane region" description="Helical" evidence="3">
    <location>
        <begin position="184"/>
        <end position="204"/>
    </location>
</feature>
<reference evidence="4 5" key="1">
    <citation type="journal article" date="2014" name="Int. J. Syst. Evol. Microbiol.">
        <title>Lysinibacillus halotolerans sp. nov., isolated from saline-alkaline soil.</title>
        <authorList>
            <person name="Kong D."/>
            <person name="Wang Y."/>
            <person name="Zhao B."/>
            <person name="Li Y."/>
            <person name="Song J."/>
            <person name="Zhai Y."/>
            <person name="Zhang C."/>
            <person name="Wang H."/>
            <person name="Chen X."/>
            <person name="Zhao B."/>
            <person name="Ruan Z."/>
        </authorList>
    </citation>
    <scope>NUCLEOTIDE SEQUENCE [LARGE SCALE GENOMIC DNA]</scope>
    <source>
        <strain evidence="4 5">MCCC 1A12703</strain>
    </source>
</reference>
<feature type="transmembrane region" description="Helical" evidence="3">
    <location>
        <begin position="470"/>
        <end position="491"/>
    </location>
</feature>
<keyword evidence="1" id="KW-0175">Coiled coil</keyword>
<proteinExistence type="predicted"/>
<feature type="transmembrane region" description="Helical" evidence="3">
    <location>
        <begin position="209"/>
        <end position="225"/>
    </location>
</feature>
<feature type="transmembrane region" description="Helical" evidence="3">
    <location>
        <begin position="386"/>
        <end position="405"/>
    </location>
</feature>
<evidence type="ECO:0000256" key="2">
    <source>
        <dbReference type="SAM" id="MobiDB-lite"/>
    </source>
</evidence>
<feature type="transmembrane region" description="Helical" evidence="3">
    <location>
        <begin position="532"/>
        <end position="550"/>
    </location>
</feature>
<accession>A0A3M8HG33</accession>
<feature type="transmembrane region" description="Helical" evidence="3">
    <location>
        <begin position="595"/>
        <end position="614"/>
    </location>
</feature>
<dbReference type="RefSeq" id="WP_122970616.1">
    <property type="nucleotide sequence ID" value="NZ_RHLQ01000002.1"/>
</dbReference>
<keyword evidence="5" id="KW-1185">Reference proteome</keyword>
<feature type="coiled-coil region" evidence="1">
    <location>
        <begin position="2"/>
        <end position="29"/>
    </location>
</feature>
<feature type="transmembrane region" description="Helical" evidence="3">
    <location>
        <begin position="337"/>
        <end position="354"/>
    </location>
</feature>
<feature type="transmembrane region" description="Helical" evidence="3">
    <location>
        <begin position="231"/>
        <end position="250"/>
    </location>
</feature>
<feature type="transmembrane region" description="Helical" evidence="3">
    <location>
        <begin position="92"/>
        <end position="113"/>
    </location>
</feature>
<feature type="transmembrane region" description="Helical" evidence="3">
    <location>
        <begin position="440"/>
        <end position="458"/>
    </location>
</feature>
<keyword evidence="3" id="KW-0472">Membrane</keyword>
<evidence type="ECO:0000256" key="3">
    <source>
        <dbReference type="SAM" id="Phobius"/>
    </source>
</evidence>
<feature type="transmembrane region" description="Helical" evidence="3">
    <location>
        <begin position="119"/>
        <end position="143"/>
    </location>
</feature>
<dbReference type="EMBL" id="RHLQ01000002">
    <property type="protein sequence ID" value="RND01402.1"/>
    <property type="molecule type" value="Genomic_DNA"/>
</dbReference>
<evidence type="ECO:0000256" key="1">
    <source>
        <dbReference type="SAM" id="Coils"/>
    </source>
</evidence>
<feature type="transmembrane region" description="Helical" evidence="3">
    <location>
        <begin position="556"/>
        <end position="575"/>
    </location>
</feature>
<keyword evidence="3" id="KW-1133">Transmembrane helix</keyword>
<dbReference type="PANTHER" id="PTHR38434">
    <property type="entry name" value="BLL2549 PROTEIN"/>
    <property type="match status" value="1"/>
</dbReference>
<dbReference type="Pfam" id="PF10101">
    <property type="entry name" value="DUF2339"/>
    <property type="match status" value="1"/>
</dbReference>
<comment type="caution">
    <text evidence="4">The sequence shown here is derived from an EMBL/GenBank/DDBJ whole genome shotgun (WGS) entry which is preliminary data.</text>
</comment>
<evidence type="ECO:0000313" key="5">
    <source>
        <dbReference type="Proteomes" id="UP000279909"/>
    </source>
</evidence>
<name>A0A3M8HG33_9BACI</name>
<feature type="transmembrane region" description="Helical" evidence="3">
    <location>
        <begin position="155"/>
        <end position="178"/>
    </location>
</feature>
<feature type="transmembrane region" description="Helical" evidence="3">
    <location>
        <begin position="626"/>
        <end position="645"/>
    </location>
</feature>
<feature type="transmembrane region" description="Helical" evidence="3">
    <location>
        <begin position="657"/>
        <end position="675"/>
    </location>
</feature>
<organism evidence="4 5">
    <name type="scientific">Lysinibacillus halotolerans</name>
    <dbReference type="NCBI Taxonomy" id="1368476"/>
    <lineage>
        <taxon>Bacteria</taxon>
        <taxon>Bacillati</taxon>
        <taxon>Bacillota</taxon>
        <taxon>Bacilli</taxon>
        <taxon>Bacillales</taxon>
        <taxon>Bacillaceae</taxon>
        <taxon>Lysinibacillus</taxon>
    </lineage>
</organism>
<dbReference type="InterPro" id="IPR019286">
    <property type="entry name" value="DUF2339_TM"/>
</dbReference>
<feature type="transmembrane region" description="Helical" evidence="3">
    <location>
        <begin position="257"/>
        <end position="276"/>
    </location>
</feature>